<dbReference type="InterPro" id="IPR038899">
    <property type="entry name" value="METTL22"/>
</dbReference>
<dbReference type="PANTHER" id="PTHR23108">
    <property type="entry name" value="METHYLTRANSFERASE-RELATED"/>
    <property type="match status" value="1"/>
</dbReference>
<organism evidence="1 2">
    <name type="scientific">Rhamnella rubrinervis</name>
    <dbReference type="NCBI Taxonomy" id="2594499"/>
    <lineage>
        <taxon>Eukaryota</taxon>
        <taxon>Viridiplantae</taxon>
        <taxon>Streptophyta</taxon>
        <taxon>Embryophyta</taxon>
        <taxon>Tracheophyta</taxon>
        <taxon>Spermatophyta</taxon>
        <taxon>Magnoliopsida</taxon>
        <taxon>eudicotyledons</taxon>
        <taxon>Gunneridae</taxon>
        <taxon>Pentapetalae</taxon>
        <taxon>rosids</taxon>
        <taxon>fabids</taxon>
        <taxon>Rosales</taxon>
        <taxon>Rhamnaceae</taxon>
        <taxon>rhamnoid group</taxon>
        <taxon>Rhamneae</taxon>
        <taxon>Rhamnella</taxon>
    </lineage>
</organism>
<sequence>MEAVRNKEGLGHFVTTLSGESGGIHLGFESTVEMSSSFQNRDVLEEKVFELARLARGKSEDSDRSVMIWGGLPWAGVVILHDRSAAANNLRSKVKVTHSHTDLALGVFGGTTFGTPKASNLLLRGNDQDAWNLLLRLFYSRDLPYDTLFTNLLQFSVKEMIVEYTYADFDLTGQLVWPGAMLLNDYISKNAELLQGWSVIELGSGVGITGILCSRFCCQVVLTDHNEEVLKILKKNVEFHSSSQNDNCCAGLATEKLEWGNSEQICHISEKYSKGFDLILGADIYILTMIFLVSVDENSILPLFCMLRGIYFSLEFCDVFSSRVQLWGPCTSTVKIFILSRMDLMVINEARQHGLQINEIVGTRSVVANLEGAIFEVTL</sequence>
<reference evidence="1" key="1">
    <citation type="submission" date="2020-03" db="EMBL/GenBank/DDBJ databases">
        <title>A high-quality chromosome-level genome assembly of a woody plant with both climbing and erect habits, Rhamnella rubrinervis.</title>
        <authorList>
            <person name="Lu Z."/>
            <person name="Yang Y."/>
            <person name="Zhu X."/>
            <person name="Sun Y."/>
        </authorList>
    </citation>
    <scope>NUCLEOTIDE SEQUENCE</scope>
    <source>
        <strain evidence="1">BYM</strain>
        <tissue evidence="1">Leaf</tissue>
    </source>
</reference>
<dbReference type="OrthoDB" id="46564at2759"/>
<proteinExistence type="predicted"/>
<dbReference type="AlphaFoldDB" id="A0A8K0MQM8"/>
<evidence type="ECO:0000313" key="1">
    <source>
        <dbReference type="EMBL" id="KAF3454040.1"/>
    </source>
</evidence>
<dbReference type="EMBL" id="VOIH02000002">
    <property type="protein sequence ID" value="KAF3454040.1"/>
    <property type="molecule type" value="Genomic_DNA"/>
</dbReference>
<accession>A0A8K0MQM8</accession>
<dbReference type="Proteomes" id="UP000796880">
    <property type="component" value="Unassembled WGS sequence"/>
</dbReference>
<protein>
    <submittedName>
        <fullName evidence="1">Uncharacterized protein</fullName>
    </submittedName>
</protein>
<name>A0A8K0MQM8_9ROSA</name>
<dbReference type="PANTHER" id="PTHR23108:SF3">
    <property type="entry name" value="METHYLTRANSFERASE FAMILY PROTEIN"/>
    <property type="match status" value="1"/>
</dbReference>
<dbReference type="Pfam" id="PF10294">
    <property type="entry name" value="Methyltransf_16"/>
    <property type="match status" value="1"/>
</dbReference>
<dbReference type="InterPro" id="IPR029063">
    <property type="entry name" value="SAM-dependent_MTases_sf"/>
</dbReference>
<dbReference type="GO" id="GO:0008276">
    <property type="term" value="F:protein methyltransferase activity"/>
    <property type="evidence" value="ECO:0007669"/>
    <property type="project" value="InterPro"/>
</dbReference>
<dbReference type="SUPFAM" id="SSF53335">
    <property type="entry name" value="S-adenosyl-L-methionine-dependent methyltransferases"/>
    <property type="match status" value="1"/>
</dbReference>
<dbReference type="Gene3D" id="3.40.50.150">
    <property type="entry name" value="Vaccinia Virus protein VP39"/>
    <property type="match status" value="1"/>
</dbReference>
<dbReference type="GO" id="GO:0005634">
    <property type="term" value="C:nucleus"/>
    <property type="evidence" value="ECO:0007669"/>
    <property type="project" value="TreeGrafter"/>
</dbReference>
<keyword evidence="2" id="KW-1185">Reference proteome</keyword>
<gene>
    <name evidence="1" type="ORF">FNV43_RR04487</name>
</gene>
<evidence type="ECO:0000313" key="2">
    <source>
        <dbReference type="Proteomes" id="UP000796880"/>
    </source>
</evidence>
<dbReference type="InterPro" id="IPR019410">
    <property type="entry name" value="Methyltransf_16"/>
</dbReference>
<comment type="caution">
    <text evidence="1">The sequence shown here is derived from an EMBL/GenBank/DDBJ whole genome shotgun (WGS) entry which is preliminary data.</text>
</comment>